<organism evidence="1 2">
    <name type="scientific">Clonorchis sinensis</name>
    <name type="common">Chinese liver fluke</name>
    <dbReference type="NCBI Taxonomy" id="79923"/>
    <lineage>
        <taxon>Eukaryota</taxon>
        <taxon>Metazoa</taxon>
        <taxon>Spiralia</taxon>
        <taxon>Lophotrochozoa</taxon>
        <taxon>Platyhelminthes</taxon>
        <taxon>Trematoda</taxon>
        <taxon>Digenea</taxon>
        <taxon>Opisthorchiida</taxon>
        <taxon>Opisthorchiata</taxon>
        <taxon>Opisthorchiidae</taxon>
        <taxon>Clonorchis</taxon>
    </lineage>
</organism>
<dbReference type="EMBL" id="DF142911">
    <property type="protein sequence ID" value="GAA48821.1"/>
    <property type="molecule type" value="Genomic_DNA"/>
</dbReference>
<dbReference type="Proteomes" id="UP000008909">
    <property type="component" value="Unassembled WGS sequence"/>
</dbReference>
<evidence type="ECO:0000313" key="2">
    <source>
        <dbReference type="Proteomes" id="UP000008909"/>
    </source>
</evidence>
<protein>
    <submittedName>
        <fullName evidence="1">Uncharacterized protein</fullName>
    </submittedName>
</protein>
<gene>
    <name evidence="1" type="ORF">CLF_102076</name>
</gene>
<reference key="2">
    <citation type="submission" date="2011-10" db="EMBL/GenBank/DDBJ databases">
        <title>The genome and transcriptome sequence of Clonorchis sinensis provide insights into the carcinogenic liver fluke.</title>
        <authorList>
            <person name="Wang X."/>
            <person name="Huang Y."/>
            <person name="Chen W."/>
            <person name="Liu H."/>
            <person name="Guo L."/>
            <person name="Chen Y."/>
            <person name="Luo F."/>
            <person name="Zhou W."/>
            <person name="Sun J."/>
            <person name="Mao Q."/>
            <person name="Liang P."/>
            <person name="Zhou C."/>
            <person name="Tian Y."/>
            <person name="Men J."/>
            <person name="Lv X."/>
            <person name="Huang L."/>
            <person name="Zhou J."/>
            <person name="Hu Y."/>
            <person name="Li R."/>
            <person name="Zhang F."/>
            <person name="Lei H."/>
            <person name="Li X."/>
            <person name="Hu X."/>
            <person name="Liang C."/>
            <person name="Xu J."/>
            <person name="Wu Z."/>
            <person name="Yu X."/>
        </authorList>
    </citation>
    <scope>NUCLEOTIDE SEQUENCE</scope>
    <source>
        <strain>Henan</strain>
    </source>
</reference>
<evidence type="ECO:0000313" key="1">
    <source>
        <dbReference type="EMBL" id="GAA48821.1"/>
    </source>
</evidence>
<keyword evidence="2" id="KW-1185">Reference proteome</keyword>
<accession>G7Y786</accession>
<sequence length="1121" mass="125386">MSATDYDVAQFTLAGKLSQTEVPSRLSAPHVIHFGGATESVSRVIFSPAVVMLNASESLADNRGILMISAYRLWFPETDVILRLLLILQVFNLYTPDIVDAHDLSDLIIHYYTRESYPNAHKLGTNVLFEFPLSGFAILVTTTLLKGFNIHLNYDDAIAFLISGPLEIKGFIIDFSASAVEFGNSKDQEVFQQGCVIDPRIETEVFWYTDYCRATDELDDFQIANLAESNRSPSTYRDSFWLIVFVREPGVPPQTLQTLEQFSTLFTSVPVLVLMQLFDVFPKTRTSSKLLKILRRIFNNLMSSALRMYMYCDISNIVATGTSGNYTPLILFVGSRKSRWYKRKRRHSEHVGQSAVVCINFVTNSMKNYEQPERRSVAKILVDELPVNRRLTGEELGTCRALLKHGTPSCEVRPFSADEFDQVFATQDICNYRQKCRPLLLRLVWRFLGLISSEQSPGFAQPYVPHASKLYELTEIRKRICFAGDPAESLVYDDFGSETQVLRLPEEPQEEKIGHGCPATFSNLMSSVLRPGTVCRVREDDGELYPVKTFVMGCTHRLTGDVAGCDVVQGFVNLSPNVIDCMLADAGSDCMIPQGGYHVTQRRHMENNTVLAVPVYVVCGDEASRAPHTYGRSIANLLTRGNSLSLCLGVKVKFSVRAQIIRPQLEESDRPNQHGSVEIRFLKLCIGSPCAAVLHAVRRDTWLYQCSLNPACSRSGVRRYLATVNVTLRKSFLHGFRSNMYQWSYLVMGISARVSSKSATSAMTPYEPSTSTPRMSGWTDHNAILEFFARPAPTPRPAAVSQTAKCTPAIRPQKGYKEFKFYHYADPDAYIVQYRYDCSSVASRRCDDGPLEQFVVLNYKGEPISKSYEPSTSTPRMSGWTDHNAILEFFARPAPTPRPAAVSQTAKCTPAIRPQKGYKEFKFYHYADPDAYIVQYRYDCSSVASRRCDDGPLEQFVVLNYKGEPISKSNAPGGAIRNNPDAPKSCSPWASFDNGSCVTPRTSLLNLLEPGGGEAATFLNSCPLLKGATKQPPVKKSDERLIQRPQVLNSTRSGRKTAGRVPEQQVALQVNSQFSKSVRQLNQLTSAKCAIVPAPSKRGRYVMYCGVLYQRGAIYSDYASR</sequence>
<reference evidence="1" key="1">
    <citation type="journal article" date="2011" name="Genome Biol.">
        <title>The draft genome of the carcinogenic human liver fluke Clonorchis sinensis.</title>
        <authorList>
            <person name="Wang X."/>
            <person name="Chen W."/>
            <person name="Huang Y."/>
            <person name="Sun J."/>
            <person name="Men J."/>
            <person name="Liu H."/>
            <person name="Luo F."/>
            <person name="Guo L."/>
            <person name="Lv X."/>
            <person name="Deng C."/>
            <person name="Zhou C."/>
            <person name="Fan Y."/>
            <person name="Li X."/>
            <person name="Huang L."/>
            <person name="Hu Y."/>
            <person name="Liang C."/>
            <person name="Hu X."/>
            <person name="Xu J."/>
            <person name="Yu X."/>
        </authorList>
    </citation>
    <scope>NUCLEOTIDE SEQUENCE [LARGE SCALE GENOMIC DNA]</scope>
    <source>
        <strain evidence="1">Henan</strain>
    </source>
</reference>
<name>G7Y786_CLOSI</name>
<proteinExistence type="predicted"/>
<dbReference type="AlphaFoldDB" id="G7Y786"/>